<keyword evidence="4 6" id="KW-1133">Transmembrane helix</keyword>
<feature type="transmembrane region" description="Helical" evidence="6">
    <location>
        <begin position="171"/>
        <end position="190"/>
    </location>
</feature>
<accession>A0A1X2HPG8</accession>
<dbReference type="STRING" id="13706.A0A1X2HPG8"/>
<evidence type="ECO:0000313" key="9">
    <source>
        <dbReference type="Proteomes" id="UP000242180"/>
    </source>
</evidence>
<feature type="transmembrane region" description="Helical" evidence="6">
    <location>
        <begin position="236"/>
        <end position="258"/>
    </location>
</feature>
<dbReference type="GO" id="GO:0015179">
    <property type="term" value="F:L-amino acid transmembrane transporter activity"/>
    <property type="evidence" value="ECO:0007669"/>
    <property type="project" value="TreeGrafter"/>
</dbReference>
<evidence type="ECO:0000256" key="1">
    <source>
        <dbReference type="ARBA" id="ARBA00004141"/>
    </source>
</evidence>
<dbReference type="InterPro" id="IPR013057">
    <property type="entry name" value="AA_transpt_TM"/>
</dbReference>
<feature type="transmembrane region" description="Helical" evidence="6">
    <location>
        <begin position="312"/>
        <end position="334"/>
    </location>
</feature>
<dbReference type="PANTHER" id="PTHR22950">
    <property type="entry name" value="AMINO ACID TRANSPORTER"/>
    <property type="match status" value="1"/>
</dbReference>
<feature type="transmembrane region" description="Helical" evidence="6">
    <location>
        <begin position="278"/>
        <end position="300"/>
    </location>
</feature>
<evidence type="ECO:0000256" key="5">
    <source>
        <dbReference type="ARBA" id="ARBA00023136"/>
    </source>
</evidence>
<feature type="transmembrane region" description="Helical" evidence="6">
    <location>
        <begin position="423"/>
        <end position="450"/>
    </location>
</feature>
<proteinExistence type="inferred from homology"/>
<dbReference type="AlphaFoldDB" id="A0A1X2HPG8"/>
<dbReference type="InParanoid" id="A0A1X2HPG8"/>
<keyword evidence="5 6" id="KW-0472">Membrane</keyword>
<keyword evidence="9" id="KW-1185">Reference proteome</keyword>
<feature type="domain" description="Amino acid transporter transmembrane" evidence="7">
    <location>
        <begin position="91"/>
        <end position="459"/>
    </location>
</feature>
<feature type="transmembrane region" description="Helical" evidence="6">
    <location>
        <begin position="130"/>
        <end position="150"/>
    </location>
</feature>
<feature type="transmembrane region" description="Helical" evidence="6">
    <location>
        <begin position="210"/>
        <end position="229"/>
    </location>
</feature>
<feature type="transmembrane region" description="Helical" evidence="6">
    <location>
        <begin position="101"/>
        <end position="124"/>
    </location>
</feature>
<evidence type="ECO:0000256" key="6">
    <source>
        <dbReference type="SAM" id="Phobius"/>
    </source>
</evidence>
<dbReference type="Pfam" id="PF01490">
    <property type="entry name" value="Aa_trans"/>
    <property type="match status" value="1"/>
</dbReference>
<feature type="transmembrane region" description="Helical" evidence="6">
    <location>
        <begin position="354"/>
        <end position="376"/>
    </location>
</feature>
<evidence type="ECO:0000256" key="3">
    <source>
        <dbReference type="ARBA" id="ARBA00022692"/>
    </source>
</evidence>
<evidence type="ECO:0000256" key="4">
    <source>
        <dbReference type="ARBA" id="ARBA00022989"/>
    </source>
</evidence>
<comment type="subcellular location">
    <subcellularLocation>
        <location evidence="1">Membrane</location>
        <topology evidence="1">Multi-pass membrane protein</topology>
    </subcellularLocation>
</comment>
<dbReference type="OrthoDB" id="28208at2759"/>
<dbReference type="GO" id="GO:0016020">
    <property type="term" value="C:membrane"/>
    <property type="evidence" value="ECO:0007669"/>
    <property type="project" value="UniProtKB-SubCell"/>
</dbReference>
<sequence length="505" mass="54227">MHYTASPPSTTIPPPLYGSTSISSTVASSMIISSDEEDDNDRLSAFYTIPGSPTPSMLYGDIPRSKLDPAEATQSKADLQALQADRPGYGTSSVFGSSMNLLNAMMGSGIIGLPLALYLCGFWLGLISAVVVAILTCIAMHLLVLCGIRSRQYTLGDLCRACLLGEVGSHIVNFLLFFHTAGTAVSYYILLGDTVPCLLRYYVPDVSWLGNRQIIVISFGVLCSLPLTLPRSIAPLAKWSAASVLLLPMVVLGIFIRLPLYAPSTIELTTTGPTVSAVFRGLSILCLSFGCSQNVLGVYLSQRDQRPGRFLIASETSIFLGFLINMSFAVLGFLCFGDAVQANVLLNFPEDDPVINSVRLFLGIFMCFTIPLSIYPCREALQKLLGLNTHGKIPSTLQHYLTTLVAFAVILYLGATLTALGKVYAVIGGFSTTALGILLPGAAYISCFWLDLIGKSKLTGDSQATLLGEEQVPVKGSWCLMMVASILVVVSFPVMYYAIMDAFIS</sequence>
<feature type="transmembrane region" description="Helical" evidence="6">
    <location>
        <begin position="478"/>
        <end position="499"/>
    </location>
</feature>
<dbReference type="OMA" id="ETMPYWK"/>
<name>A0A1X2HPG8_SYNRA</name>
<evidence type="ECO:0000256" key="2">
    <source>
        <dbReference type="ARBA" id="ARBA00008066"/>
    </source>
</evidence>
<keyword evidence="3 6" id="KW-0812">Transmembrane</keyword>
<evidence type="ECO:0000259" key="7">
    <source>
        <dbReference type="Pfam" id="PF01490"/>
    </source>
</evidence>
<dbReference type="Proteomes" id="UP000242180">
    <property type="component" value="Unassembled WGS sequence"/>
</dbReference>
<comment type="caution">
    <text evidence="8">The sequence shown here is derived from an EMBL/GenBank/DDBJ whole genome shotgun (WGS) entry which is preliminary data.</text>
</comment>
<dbReference type="EMBL" id="MCGN01000002">
    <property type="protein sequence ID" value="ORZ01283.1"/>
    <property type="molecule type" value="Genomic_DNA"/>
</dbReference>
<evidence type="ECO:0000313" key="8">
    <source>
        <dbReference type="EMBL" id="ORZ01283.1"/>
    </source>
</evidence>
<comment type="similarity">
    <text evidence="2">Belongs to the amino acid/polyamine transporter 2 family.</text>
</comment>
<organism evidence="8 9">
    <name type="scientific">Syncephalastrum racemosum</name>
    <name type="common">Filamentous fungus</name>
    <dbReference type="NCBI Taxonomy" id="13706"/>
    <lineage>
        <taxon>Eukaryota</taxon>
        <taxon>Fungi</taxon>
        <taxon>Fungi incertae sedis</taxon>
        <taxon>Mucoromycota</taxon>
        <taxon>Mucoromycotina</taxon>
        <taxon>Mucoromycetes</taxon>
        <taxon>Mucorales</taxon>
        <taxon>Syncephalastraceae</taxon>
        <taxon>Syncephalastrum</taxon>
    </lineage>
</organism>
<feature type="transmembrane region" description="Helical" evidence="6">
    <location>
        <begin position="397"/>
        <end position="417"/>
    </location>
</feature>
<gene>
    <name evidence="8" type="ORF">BCR43DRAFT_453710</name>
</gene>
<protein>
    <submittedName>
        <fullName evidence="8">Transmembrane amino acid transporter protein-domain-containing protein</fullName>
    </submittedName>
</protein>
<reference evidence="8 9" key="1">
    <citation type="submission" date="2016-07" db="EMBL/GenBank/DDBJ databases">
        <title>Pervasive Adenine N6-methylation of Active Genes in Fungi.</title>
        <authorList>
            <consortium name="DOE Joint Genome Institute"/>
            <person name="Mondo S.J."/>
            <person name="Dannebaum R.O."/>
            <person name="Kuo R.C."/>
            <person name="Labutti K."/>
            <person name="Haridas S."/>
            <person name="Kuo A."/>
            <person name="Salamov A."/>
            <person name="Ahrendt S.R."/>
            <person name="Lipzen A."/>
            <person name="Sullivan W."/>
            <person name="Andreopoulos W.B."/>
            <person name="Clum A."/>
            <person name="Lindquist E."/>
            <person name="Daum C."/>
            <person name="Ramamoorthy G.K."/>
            <person name="Gryganskyi A."/>
            <person name="Culley D."/>
            <person name="Magnuson J.K."/>
            <person name="James T.Y."/>
            <person name="O'Malley M.A."/>
            <person name="Stajich J.E."/>
            <person name="Spatafora J.W."/>
            <person name="Visel A."/>
            <person name="Grigoriev I.V."/>
        </authorList>
    </citation>
    <scope>NUCLEOTIDE SEQUENCE [LARGE SCALE GENOMIC DNA]</scope>
    <source>
        <strain evidence="8 9">NRRL 2496</strain>
    </source>
</reference>